<keyword evidence="3" id="KW-1185">Reference proteome</keyword>
<dbReference type="InterPro" id="IPR001245">
    <property type="entry name" value="Ser-Thr/Tyr_kinase_cat_dom"/>
</dbReference>
<dbReference type="GO" id="GO:0005524">
    <property type="term" value="F:ATP binding"/>
    <property type="evidence" value="ECO:0007669"/>
    <property type="project" value="InterPro"/>
</dbReference>
<dbReference type="GO" id="GO:0004714">
    <property type="term" value="F:transmembrane receptor protein tyrosine kinase activity"/>
    <property type="evidence" value="ECO:0007669"/>
    <property type="project" value="InterPro"/>
</dbReference>
<dbReference type="AlphaFoldDB" id="A0A251VSE1"/>
<sequence>MRIREDDILTATKKFSEGHIVSGGFGSVYIAELEHVDKAYCLPTETENARELPKKRNIVAIKRIDDTEEMAEQGFYAEIELLTSCKHSNIIPLVGFCDEGDELILIYEYASSGSLNYQLQKMSNNHNDTWAQRLKICLGVAKGLSFLHTTKGDRKEVVHRDIKSANILLDGNFEAKIGDFGLSTFLSVSKDYTRYSTTIAGTPGYMDPQYGKDGKLKKESDVYSFGVVMFEILSGTVAYDRKYNVGLALEAKEHFENKKIKEMLDSKIKEEITRTLVSSIKGPNQESLDIFTKIAYKCLAEEQSERPTMEVVVQELENALLFQVSLCSKYSTFLSLQVMYSFMDAWNYWCMLYMKMSHLNCFKYYRIHNIYLFNFLISKSINYYETMYWTCFLFNFTTNLRYCVVIGLLKVKYMYSSE</sequence>
<dbReference type="InterPro" id="IPR000719">
    <property type="entry name" value="Prot_kinase_dom"/>
</dbReference>
<dbReference type="Pfam" id="PF07714">
    <property type="entry name" value="PK_Tyr_Ser-Thr"/>
    <property type="match status" value="1"/>
</dbReference>
<dbReference type="InterPro" id="IPR011009">
    <property type="entry name" value="Kinase-like_dom_sf"/>
</dbReference>
<evidence type="ECO:0000259" key="1">
    <source>
        <dbReference type="PROSITE" id="PS50011"/>
    </source>
</evidence>
<name>A0A251VSE1_HELAN</name>
<dbReference type="InterPro" id="IPR008271">
    <property type="entry name" value="Ser/Thr_kinase_AS"/>
</dbReference>
<dbReference type="InParanoid" id="A0A251VSE1"/>
<gene>
    <name evidence="2" type="ORF">HannXRQ_Chr01g0030121</name>
</gene>
<reference evidence="3" key="1">
    <citation type="journal article" date="2017" name="Nature">
        <title>The sunflower genome provides insights into oil metabolism, flowering and Asterid evolution.</title>
        <authorList>
            <person name="Badouin H."/>
            <person name="Gouzy J."/>
            <person name="Grassa C.J."/>
            <person name="Murat F."/>
            <person name="Staton S.E."/>
            <person name="Cottret L."/>
            <person name="Lelandais-Briere C."/>
            <person name="Owens G.L."/>
            <person name="Carrere S."/>
            <person name="Mayjonade B."/>
            <person name="Legrand L."/>
            <person name="Gill N."/>
            <person name="Kane N.C."/>
            <person name="Bowers J.E."/>
            <person name="Hubner S."/>
            <person name="Bellec A."/>
            <person name="Berard A."/>
            <person name="Berges H."/>
            <person name="Blanchet N."/>
            <person name="Boniface M.C."/>
            <person name="Brunel D."/>
            <person name="Catrice O."/>
            <person name="Chaidir N."/>
            <person name="Claudel C."/>
            <person name="Donnadieu C."/>
            <person name="Faraut T."/>
            <person name="Fievet G."/>
            <person name="Helmstetter N."/>
            <person name="King M."/>
            <person name="Knapp S.J."/>
            <person name="Lai Z."/>
            <person name="Le Paslier M.C."/>
            <person name="Lippi Y."/>
            <person name="Lorenzon L."/>
            <person name="Mandel J.R."/>
            <person name="Marage G."/>
            <person name="Marchand G."/>
            <person name="Marquand E."/>
            <person name="Bret-Mestries E."/>
            <person name="Morien E."/>
            <person name="Nambeesan S."/>
            <person name="Nguyen T."/>
            <person name="Pegot-Espagnet P."/>
            <person name="Pouilly N."/>
            <person name="Raftis F."/>
            <person name="Sallet E."/>
            <person name="Schiex T."/>
            <person name="Thomas J."/>
            <person name="Vandecasteele C."/>
            <person name="Vares D."/>
            <person name="Vear F."/>
            <person name="Vautrin S."/>
            <person name="Crespi M."/>
            <person name="Mangin B."/>
            <person name="Burke J.M."/>
            <person name="Salse J."/>
            <person name="Munos S."/>
            <person name="Vincourt P."/>
            <person name="Rieseberg L.H."/>
            <person name="Langlade N.B."/>
        </authorList>
    </citation>
    <scope>NUCLEOTIDE SEQUENCE [LARGE SCALE GENOMIC DNA]</scope>
    <source>
        <strain evidence="3">cv. SF193</strain>
    </source>
</reference>
<dbReference type="PANTHER" id="PTHR27003:SF471">
    <property type="entry name" value="VASCULAR ENDOTHELIAL GROWTH FACTOR RECEPTOR 2 (VEGFR2)-RELATED"/>
    <property type="match status" value="1"/>
</dbReference>
<dbReference type="Gene3D" id="3.30.200.20">
    <property type="entry name" value="Phosphorylase Kinase, domain 1"/>
    <property type="match status" value="1"/>
</dbReference>
<evidence type="ECO:0000313" key="2">
    <source>
        <dbReference type="EMBL" id="OTG38475.1"/>
    </source>
</evidence>
<dbReference type="SUPFAM" id="SSF56112">
    <property type="entry name" value="Protein kinase-like (PK-like)"/>
    <property type="match status" value="1"/>
</dbReference>
<proteinExistence type="predicted"/>
<organism evidence="2 3">
    <name type="scientific">Helianthus annuus</name>
    <name type="common">Common sunflower</name>
    <dbReference type="NCBI Taxonomy" id="4232"/>
    <lineage>
        <taxon>Eukaryota</taxon>
        <taxon>Viridiplantae</taxon>
        <taxon>Streptophyta</taxon>
        <taxon>Embryophyta</taxon>
        <taxon>Tracheophyta</taxon>
        <taxon>Spermatophyta</taxon>
        <taxon>Magnoliopsida</taxon>
        <taxon>eudicotyledons</taxon>
        <taxon>Gunneridae</taxon>
        <taxon>Pentapetalae</taxon>
        <taxon>asterids</taxon>
        <taxon>campanulids</taxon>
        <taxon>Asterales</taxon>
        <taxon>Asteraceae</taxon>
        <taxon>Asteroideae</taxon>
        <taxon>Heliantheae alliance</taxon>
        <taxon>Heliantheae</taxon>
        <taxon>Helianthus</taxon>
    </lineage>
</organism>
<dbReference type="PANTHER" id="PTHR27003">
    <property type="entry name" value="OS07G0166700 PROTEIN"/>
    <property type="match status" value="1"/>
</dbReference>
<evidence type="ECO:0000313" key="3">
    <source>
        <dbReference type="Proteomes" id="UP000215914"/>
    </source>
</evidence>
<protein>
    <recommendedName>
        <fullName evidence="1">Protein kinase domain-containing protein</fullName>
    </recommendedName>
</protein>
<dbReference type="InterPro" id="IPR045272">
    <property type="entry name" value="ANXUR1/2-like"/>
</dbReference>
<dbReference type="EMBL" id="CM007890">
    <property type="protein sequence ID" value="OTG38475.1"/>
    <property type="molecule type" value="Genomic_DNA"/>
</dbReference>
<feature type="domain" description="Protein kinase" evidence="1">
    <location>
        <begin position="14"/>
        <end position="321"/>
    </location>
</feature>
<dbReference type="SMART" id="SM00220">
    <property type="entry name" value="S_TKc"/>
    <property type="match status" value="1"/>
</dbReference>
<accession>A0A251VSE1</accession>
<dbReference type="PROSITE" id="PS00108">
    <property type="entry name" value="PROTEIN_KINASE_ST"/>
    <property type="match status" value="1"/>
</dbReference>
<dbReference type="Proteomes" id="UP000215914">
    <property type="component" value="Chromosome 1"/>
</dbReference>
<dbReference type="PROSITE" id="PS50011">
    <property type="entry name" value="PROTEIN_KINASE_DOM"/>
    <property type="match status" value="1"/>
</dbReference>
<dbReference type="Gene3D" id="1.10.510.10">
    <property type="entry name" value="Transferase(Phosphotransferase) domain 1"/>
    <property type="match status" value="1"/>
</dbReference>